<proteinExistence type="predicted"/>
<feature type="domain" description="AP2/ERF" evidence="6">
    <location>
        <begin position="103"/>
        <end position="166"/>
    </location>
</feature>
<protein>
    <recommendedName>
        <fullName evidence="6">AP2/ERF domain-containing protein</fullName>
    </recommendedName>
</protein>
<gene>
    <name evidence="7" type="ORF">NE237_027296</name>
</gene>
<dbReference type="AlphaFoldDB" id="A0A9Q0JRS6"/>
<evidence type="ECO:0000256" key="1">
    <source>
        <dbReference type="ARBA" id="ARBA00004123"/>
    </source>
</evidence>
<keyword evidence="5" id="KW-0539">Nucleus</keyword>
<dbReference type="GO" id="GO:0005634">
    <property type="term" value="C:nucleus"/>
    <property type="evidence" value="ECO:0007669"/>
    <property type="project" value="UniProtKB-SubCell"/>
</dbReference>
<dbReference type="PROSITE" id="PS51032">
    <property type="entry name" value="AP2_ERF"/>
    <property type="match status" value="1"/>
</dbReference>
<reference evidence="7" key="1">
    <citation type="journal article" date="2023" name="Plant J.">
        <title>The genome of the king protea, Protea cynaroides.</title>
        <authorList>
            <person name="Chang J."/>
            <person name="Duong T.A."/>
            <person name="Schoeman C."/>
            <person name="Ma X."/>
            <person name="Roodt D."/>
            <person name="Barker N."/>
            <person name="Li Z."/>
            <person name="Van de Peer Y."/>
            <person name="Mizrachi E."/>
        </authorList>
    </citation>
    <scope>NUCLEOTIDE SEQUENCE</scope>
    <source>
        <tissue evidence="7">Young leaves</tissue>
    </source>
</reference>
<comment type="subcellular location">
    <subcellularLocation>
        <location evidence="1">Nucleus</location>
    </subcellularLocation>
</comment>
<evidence type="ECO:0000256" key="2">
    <source>
        <dbReference type="ARBA" id="ARBA00023015"/>
    </source>
</evidence>
<dbReference type="InterPro" id="IPR001471">
    <property type="entry name" value="AP2/ERF_dom"/>
</dbReference>
<keyword evidence="8" id="KW-1185">Reference proteome</keyword>
<keyword evidence="3" id="KW-0238">DNA-binding</keyword>
<dbReference type="GO" id="GO:0003677">
    <property type="term" value="F:DNA binding"/>
    <property type="evidence" value="ECO:0007669"/>
    <property type="project" value="UniProtKB-KW"/>
</dbReference>
<evidence type="ECO:0000256" key="5">
    <source>
        <dbReference type="ARBA" id="ARBA00023242"/>
    </source>
</evidence>
<evidence type="ECO:0000256" key="3">
    <source>
        <dbReference type="ARBA" id="ARBA00023125"/>
    </source>
</evidence>
<name>A0A9Q0JRS6_9MAGN</name>
<evidence type="ECO:0000259" key="6">
    <source>
        <dbReference type="PROSITE" id="PS51032"/>
    </source>
</evidence>
<evidence type="ECO:0000256" key="4">
    <source>
        <dbReference type="ARBA" id="ARBA00023163"/>
    </source>
</evidence>
<dbReference type="Proteomes" id="UP001141806">
    <property type="component" value="Unassembled WGS sequence"/>
</dbReference>
<sequence length="166" mass="18718">MPRRHLLGDYASLESFIDEIPNCFGNMDAKKESITGELLKSSLTDSNSISCSQSVSSRSGSVLKNEIPLPPVQKIACFDFTEAKPTPTPAPNPKLYDSGERRNYRCVRRRPWGKFAGEIRDPNKSFTSNPPFLTEAESSLTFLHCRHFFHILSSDIERHDEQGFHG</sequence>
<evidence type="ECO:0000313" key="7">
    <source>
        <dbReference type="EMBL" id="KAJ4950464.1"/>
    </source>
</evidence>
<accession>A0A9Q0JRS6</accession>
<dbReference type="GO" id="GO:0003700">
    <property type="term" value="F:DNA-binding transcription factor activity"/>
    <property type="evidence" value="ECO:0007669"/>
    <property type="project" value="InterPro"/>
</dbReference>
<keyword evidence="2" id="KW-0805">Transcription regulation</keyword>
<keyword evidence="4" id="KW-0804">Transcription</keyword>
<organism evidence="7 8">
    <name type="scientific">Protea cynaroides</name>
    <dbReference type="NCBI Taxonomy" id="273540"/>
    <lineage>
        <taxon>Eukaryota</taxon>
        <taxon>Viridiplantae</taxon>
        <taxon>Streptophyta</taxon>
        <taxon>Embryophyta</taxon>
        <taxon>Tracheophyta</taxon>
        <taxon>Spermatophyta</taxon>
        <taxon>Magnoliopsida</taxon>
        <taxon>Proteales</taxon>
        <taxon>Proteaceae</taxon>
        <taxon>Protea</taxon>
    </lineage>
</organism>
<dbReference type="EMBL" id="JAMYWD010000012">
    <property type="protein sequence ID" value="KAJ4950464.1"/>
    <property type="molecule type" value="Genomic_DNA"/>
</dbReference>
<evidence type="ECO:0000313" key="8">
    <source>
        <dbReference type="Proteomes" id="UP001141806"/>
    </source>
</evidence>
<comment type="caution">
    <text evidence="7">The sequence shown here is derived from an EMBL/GenBank/DDBJ whole genome shotgun (WGS) entry which is preliminary data.</text>
</comment>